<dbReference type="GO" id="GO:0050131">
    <property type="term" value="F:N-methyl-L-amino-acid oxidase activity"/>
    <property type="evidence" value="ECO:0007669"/>
    <property type="project" value="UniProtKB-EC"/>
</dbReference>
<sequence>MTHYDVIVLGGGTMGIAAAWELAKRGKRALVLEQFALVHDRGAHSGQTRIFRHAYAEGPEYIPLVMRADALWMALEAETKTTVLHRVGGLEMAAPGYLHARRARDSAAHYGIDFQWLTPAEVRHTWPMIAIPDDWEAGFGAGAGFLDVEPALYAMLALARRGGVTLHANAPVCDWGASAQGVWVQTANERYDAEALIVTAGAWTGRLLAQLGLPLTIQRKVLWWLAVEDPAVYAPARFPVFITDSVHGEVYGFPVHGQPGFKIANHAGGEPTDPDNVERTVRDEEKHDVVGLASWFFTGVTSHVLRSTVCLYARTPDTHFILDRHPVWPQVVIGAGFSGHGFKFTPAIGEHLVSLALERDLAPHALFRIARFAR</sequence>
<dbReference type="Gene3D" id="3.30.9.10">
    <property type="entry name" value="D-Amino Acid Oxidase, subunit A, domain 2"/>
    <property type="match status" value="1"/>
</dbReference>
<organism evidence="6 7">
    <name type="scientific">Tectimicrobiota bacterium</name>
    <dbReference type="NCBI Taxonomy" id="2528274"/>
    <lineage>
        <taxon>Bacteria</taxon>
        <taxon>Pseudomonadati</taxon>
        <taxon>Nitrospinota/Tectimicrobiota group</taxon>
        <taxon>Candidatus Tectimicrobiota</taxon>
    </lineage>
</organism>
<comment type="cofactor">
    <cofactor evidence="1">
        <name>FAD</name>
        <dbReference type="ChEBI" id="CHEBI:57692"/>
    </cofactor>
</comment>
<keyword evidence="2" id="KW-0285">Flavoprotein</keyword>
<gene>
    <name evidence="6" type="primary">solA</name>
    <name evidence="6" type="ORF">FJZ47_25645</name>
</gene>
<dbReference type="Proteomes" id="UP000712673">
    <property type="component" value="Unassembled WGS sequence"/>
</dbReference>
<dbReference type="Gene3D" id="3.50.50.60">
    <property type="entry name" value="FAD/NAD(P)-binding domain"/>
    <property type="match status" value="1"/>
</dbReference>
<accession>A0A937W7K4</accession>
<dbReference type="PANTHER" id="PTHR10961">
    <property type="entry name" value="PEROXISOMAL SARCOSINE OXIDASE"/>
    <property type="match status" value="1"/>
</dbReference>
<dbReference type="EC" id="1.5.3.2" evidence="6"/>
<dbReference type="GO" id="GO:0050660">
    <property type="term" value="F:flavin adenine dinucleotide binding"/>
    <property type="evidence" value="ECO:0007669"/>
    <property type="project" value="InterPro"/>
</dbReference>
<evidence type="ECO:0000259" key="5">
    <source>
        <dbReference type="Pfam" id="PF01266"/>
    </source>
</evidence>
<dbReference type="InterPro" id="IPR045170">
    <property type="entry name" value="MTOX"/>
</dbReference>
<dbReference type="InterPro" id="IPR036188">
    <property type="entry name" value="FAD/NAD-bd_sf"/>
</dbReference>
<dbReference type="Pfam" id="PF01266">
    <property type="entry name" value="DAO"/>
    <property type="match status" value="1"/>
</dbReference>
<dbReference type="SUPFAM" id="SSF51905">
    <property type="entry name" value="FAD/NAD(P)-binding domain"/>
    <property type="match status" value="1"/>
</dbReference>
<dbReference type="SUPFAM" id="SSF54373">
    <property type="entry name" value="FAD-linked reductases, C-terminal domain"/>
    <property type="match status" value="1"/>
</dbReference>
<evidence type="ECO:0000256" key="4">
    <source>
        <dbReference type="ARBA" id="ARBA00023002"/>
    </source>
</evidence>
<evidence type="ECO:0000256" key="1">
    <source>
        <dbReference type="ARBA" id="ARBA00001974"/>
    </source>
</evidence>
<evidence type="ECO:0000256" key="3">
    <source>
        <dbReference type="ARBA" id="ARBA00022827"/>
    </source>
</evidence>
<evidence type="ECO:0000313" key="7">
    <source>
        <dbReference type="Proteomes" id="UP000712673"/>
    </source>
</evidence>
<feature type="domain" description="FAD dependent oxidoreductase" evidence="5">
    <location>
        <begin position="5"/>
        <end position="354"/>
    </location>
</feature>
<name>A0A937W7K4_UNCTE</name>
<evidence type="ECO:0000256" key="2">
    <source>
        <dbReference type="ARBA" id="ARBA00022630"/>
    </source>
</evidence>
<reference evidence="6" key="1">
    <citation type="submission" date="2019-03" db="EMBL/GenBank/DDBJ databases">
        <title>Lake Tanganyika Metagenome-Assembled Genomes (MAGs).</title>
        <authorList>
            <person name="Tran P."/>
        </authorList>
    </citation>
    <scope>NUCLEOTIDE SEQUENCE</scope>
    <source>
        <strain evidence="6">K_DeepCast_65m_m2_066</strain>
    </source>
</reference>
<keyword evidence="3" id="KW-0274">FAD</keyword>
<evidence type="ECO:0000313" key="6">
    <source>
        <dbReference type="EMBL" id="MBM3227165.1"/>
    </source>
</evidence>
<dbReference type="EMBL" id="VGLS01001228">
    <property type="protein sequence ID" value="MBM3227165.1"/>
    <property type="molecule type" value="Genomic_DNA"/>
</dbReference>
<dbReference type="InterPro" id="IPR006076">
    <property type="entry name" value="FAD-dep_OxRdtase"/>
</dbReference>
<dbReference type="GO" id="GO:0008115">
    <property type="term" value="F:sarcosine oxidase activity"/>
    <property type="evidence" value="ECO:0007669"/>
    <property type="project" value="TreeGrafter"/>
</dbReference>
<protein>
    <submittedName>
        <fullName evidence="6">N-methyl-L-tryptophan oxidase</fullName>
        <ecNumber evidence="6">1.5.3.2</ecNumber>
    </submittedName>
</protein>
<dbReference type="PANTHER" id="PTHR10961:SF7">
    <property type="entry name" value="FAD DEPENDENT OXIDOREDUCTASE DOMAIN-CONTAINING PROTEIN"/>
    <property type="match status" value="1"/>
</dbReference>
<dbReference type="NCBIfam" id="NF008425">
    <property type="entry name" value="PRK11259.1"/>
    <property type="match status" value="1"/>
</dbReference>
<dbReference type="AlphaFoldDB" id="A0A937W7K4"/>
<proteinExistence type="predicted"/>
<comment type="caution">
    <text evidence="6">The sequence shown here is derived from an EMBL/GenBank/DDBJ whole genome shotgun (WGS) entry which is preliminary data.</text>
</comment>
<keyword evidence="4 6" id="KW-0560">Oxidoreductase</keyword>